<protein>
    <recommendedName>
        <fullName evidence="4">DGQHR domain-containing protein</fullName>
    </recommendedName>
</protein>
<evidence type="ECO:0000313" key="3">
    <source>
        <dbReference type="Proteomes" id="UP000308760"/>
    </source>
</evidence>
<dbReference type="InterPro" id="IPR017642">
    <property type="entry name" value="DNA_S_mod_DndB"/>
</dbReference>
<evidence type="ECO:0008006" key="4">
    <source>
        <dbReference type="Google" id="ProtNLM"/>
    </source>
</evidence>
<sequence length="410" mass="45402">MIEVDASRISGPRRESTFVAQRSNQGGRIVYTIRIPLTSLDVILPLPDPDQPDPDNRKVDSRHAKAFGDYIRHQAEWVAPTLLARDNGGCMFAEIPGTEGTIGYLTIPWAVGALSPLSTVDGQHRILGVHESIRQIGEEIRKIEREIARTTKATKAEQLQASKEKLTAQLKRLESESVGVDIYVEPDNILARQMFVDVADNAKGISSALKARFDSSKVANRILDRVIGHALLKGKVDLEQDRMTAKNPNLMGAKHVADLTRGVAVGVAGRIGRQRERELADEVLVEMIHHFLDCLADGFRDLAAVAEGTLKPIELRSQSLLGSIGVLRVMAGVYHELRENQDATDEDITAFFTRLDPHMNAPVSDSSIWRQTDAKQDFEFNASAPVMRTQNLQHLVQVITEWYGNPPADL</sequence>
<evidence type="ECO:0000313" key="2">
    <source>
        <dbReference type="EMBL" id="THV42027.1"/>
    </source>
</evidence>
<dbReference type="CDD" id="cd16414">
    <property type="entry name" value="dndB_like"/>
    <property type="match status" value="1"/>
</dbReference>
<keyword evidence="1" id="KW-0175">Coiled coil</keyword>
<dbReference type="AlphaFoldDB" id="A0A4S8QBY6"/>
<gene>
    <name evidence="2" type="ORF">FAB82_08870</name>
</gene>
<dbReference type="OrthoDB" id="3652472at2"/>
<dbReference type="Pfam" id="PF14072">
    <property type="entry name" value="DndB"/>
    <property type="match status" value="1"/>
</dbReference>
<keyword evidence="3" id="KW-1185">Reference proteome</keyword>
<accession>A0A4S8QBY6</accession>
<organism evidence="2 3">
    <name type="scientific">Glycomyces buryatensis</name>
    <dbReference type="NCBI Taxonomy" id="2570927"/>
    <lineage>
        <taxon>Bacteria</taxon>
        <taxon>Bacillati</taxon>
        <taxon>Actinomycetota</taxon>
        <taxon>Actinomycetes</taxon>
        <taxon>Glycomycetales</taxon>
        <taxon>Glycomycetaceae</taxon>
        <taxon>Glycomyces</taxon>
    </lineage>
</organism>
<dbReference type="RefSeq" id="WP_136534182.1">
    <property type="nucleotide sequence ID" value="NZ_STGY01000032.1"/>
</dbReference>
<comment type="caution">
    <text evidence="2">The sequence shown here is derived from an EMBL/GenBank/DDBJ whole genome shotgun (WGS) entry which is preliminary data.</text>
</comment>
<reference evidence="3" key="1">
    <citation type="submission" date="2019-04" db="EMBL/GenBank/DDBJ databases">
        <title>Nocardioides xinjiangensis sp. nov.</title>
        <authorList>
            <person name="Liu S."/>
        </authorList>
    </citation>
    <scope>NUCLEOTIDE SEQUENCE [LARGE SCALE GENOMIC DNA]</scope>
    <source>
        <strain evidence="3">18</strain>
    </source>
</reference>
<dbReference type="Proteomes" id="UP000308760">
    <property type="component" value="Unassembled WGS sequence"/>
</dbReference>
<feature type="coiled-coil region" evidence="1">
    <location>
        <begin position="133"/>
        <end position="176"/>
    </location>
</feature>
<dbReference type="EMBL" id="STGY01000032">
    <property type="protein sequence ID" value="THV42027.1"/>
    <property type="molecule type" value="Genomic_DNA"/>
</dbReference>
<name>A0A4S8QBY6_9ACTN</name>
<evidence type="ECO:0000256" key="1">
    <source>
        <dbReference type="SAM" id="Coils"/>
    </source>
</evidence>
<proteinExistence type="predicted"/>
<reference evidence="2 3" key="2">
    <citation type="submission" date="2019-05" db="EMBL/GenBank/DDBJ databases">
        <title>Glycomyces buryatensis sp. nov.</title>
        <authorList>
            <person name="Nikitina E."/>
        </authorList>
    </citation>
    <scope>NUCLEOTIDE SEQUENCE [LARGE SCALE GENOMIC DNA]</scope>
    <source>
        <strain evidence="2 3">18</strain>
    </source>
</reference>